<dbReference type="PIRSF" id="PIRSF000447">
    <property type="entry name" value="KAS_II"/>
    <property type="match status" value="1"/>
</dbReference>
<comment type="pathway">
    <text evidence="1 11">Lipid metabolism; fatty acid biosynthesis.</text>
</comment>
<protein>
    <recommendedName>
        <fullName evidence="4 11">3-oxoacyl-[acyl-carrier-protein] synthase 2</fullName>
        <ecNumber evidence="3 11">2.3.1.179</ecNumber>
    </recommendedName>
</protein>
<feature type="domain" description="Ketosynthase family 3 (KS3)" evidence="14">
    <location>
        <begin position="2"/>
        <end position="410"/>
    </location>
</feature>
<evidence type="ECO:0000256" key="7">
    <source>
        <dbReference type="ARBA" id="ARBA00022832"/>
    </source>
</evidence>
<evidence type="ECO:0000313" key="16">
    <source>
        <dbReference type="Proteomes" id="UP000277457"/>
    </source>
</evidence>
<dbReference type="FunFam" id="3.40.47.10:FF:000009">
    <property type="entry name" value="3-oxoacyl-[acyl-carrier-protein] synthase 2"/>
    <property type="match status" value="1"/>
</dbReference>
<gene>
    <name evidence="15" type="primary">fabF</name>
    <name evidence="15" type="ORF">DRZ78_04395</name>
</gene>
<dbReference type="SMART" id="SM00825">
    <property type="entry name" value="PKS_KS"/>
    <property type="match status" value="1"/>
</dbReference>
<dbReference type="InterPro" id="IPR014031">
    <property type="entry name" value="Ketoacyl_synth_C"/>
</dbReference>
<reference evidence="15 16" key="1">
    <citation type="submission" date="2018-06" db="EMBL/GenBank/DDBJ databases">
        <title>Extensive metabolic versatility and redundancy in microbially diverse, dynamic hydrothermal sediments.</title>
        <authorList>
            <person name="Dombrowski N."/>
            <person name="Teske A."/>
            <person name="Baker B.J."/>
        </authorList>
    </citation>
    <scope>NUCLEOTIDE SEQUENCE [LARGE SCALE GENOMIC DNA]</scope>
    <source>
        <strain evidence="15">B7_G13</strain>
    </source>
</reference>
<keyword evidence="10 11" id="KW-0012">Acyltransferase</keyword>
<dbReference type="AlphaFoldDB" id="A0A662D2U8"/>
<evidence type="ECO:0000256" key="6">
    <source>
        <dbReference type="ARBA" id="ARBA00022679"/>
    </source>
</evidence>
<evidence type="ECO:0000256" key="12">
    <source>
        <dbReference type="PIRSR" id="PIRSR000447-1"/>
    </source>
</evidence>
<dbReference type="GO" id="GO:0005829">
    <property type="term" value="C:cytosol"/>
    <property type="evidence" value="ECO:0007669"/>
    <property type="project" value="TreeGrafter"/>
</dbReference>
<dbReference type="Pfam" id="PF02801">
    <property type="entry name" value="Ketoacyl-synt_C"/>
    <property type="match status" value="1"/>
</dbReference>
<dbReference type="UniPathway" id="UPA00094"/>
<evidence type="ECO:0000256" key="5">
    <source>
        <dbReference type="ARBA" id="ARBA00022516"/>
    </source>
</evidence>
<organism evidence="15 16">
    <name type="scientific">Aerophobetes bacterium</name>
    <dbReference type="NCBI Taxonomy" id="2030807"/>
    <lineage>
        <taxon>Bacteria</taxon>
        <taxon>Candidatus Aerophobota</taxon>
    </lineage>
</organism>
<dbReference type="InterPro" id="IPR018201">
    <property type="entry name" value="Ketoacyl_synth_AS"/>
</dbReference>
<proteinExistence type="inferred from homology"/>
<evidence type="ECO:0000256" key="10">
    <source>
        <dbReference type="ARBA" id="ARBA00023315"/>
    </source>
</evidence>
<evidence type="ECO:0000256" key="8">
    <source>
        <dbReference type="ARBA" id="ARBA00023098"/>
    </source>
</evidence>
<dbReference type="Pfam" id="PF00109">
    <property type="entry name" value="ketoacyl-synt"/>
    <property type="match status" value="1"/>
</dbReference>
<sequence length="413" mass="44519">MKYRVAITGMGVVSPIGIGIKKFKEALFAGKSGVRRITCFDPSPYRSQMAGEVRDFNPQQYLSPKEVKRMDRFTQLGIVAAEEAIKGAEIDFEKEDPTKIGVLVGSGVGGLSTIEREETILLEKGPQRVSPFLIPMLITDIASAQISIRYGLSGPNFSISTACATGNHSIGEAFKIVQRGDAEIMIAGGTEAAITPLGLAGFCSMRALSTRNEEPEKASRPFDRERDGFVIGEGAGIVVLERLSRAKKRGASILGEIIGFGMSADAYHVTQPVEDGRGIKEAMMKALRDAEISPEEVDYINAHGTSTPLNDKMETRAIKDVFGTYAYQIPISSTKSMTGHLLGATGGVELIACLLALNEGIIPPTINYENPDPECDLNYVPNQAREAKIKIALSNSMGFGGHNAVLVVRKYEN</sequence>
<keyword evidence="9 11" id="KW-0275">Fatty acid biosynthesis</keyword>
<dbReference type="GO" id="GO:0004315">
    <property type="term" value="F:3-oxoacyl-[acyl-carrier-protein] synthase activity"/>
    <property type="evidence" value="ECO:0007669"/>
    <property type="project" value="UniProtKB-UniRule"/>
</dbReference>
<dbReference type="Proteomes" id="UP000277457">
    <property type="component" value="Unassembled WGS sequence"/>
</dbReference>
<feature type="active site" description="For beta-ketoacyl synthase activity" evidence="12">
    <location>
        <position position="163"/>
    </location>
</feature>
<dbReference type="PANTHER" id="PTHR11712">
    <property type="entry name" value="POLYKETIDE SYNTHASE-RELATED"/>
    <property type="match status" value="1"/>
</dbReference>
<evidence type="ECO:0000313" key="15">
    <source>
        <dbReference type="EMBL" id="RLE06628.1"/>
    </source>
</evidence>
<dbReference type="PROSITE" id="PS00606">
    <property type="entry name" value="KS3_1"/>
    <property type="match status" value="1"/>
</dbReference>
<dbReference type="NCBIfam" id="TIGR03150">
    <property type="entry name" value="fabF"/>
    <property type="match status" value="1"/>
</dbReference>
<keyword evidence="7" id="KW-0276">Fatty acid metabolism</keyword>
<dbReference type="NCBIfam" id="NF005589">
    <property type="entry name" value="PRK07314.1"/>
    <property type="match status" value="1"/>
</dbReference>
<evidence type="ECO:0000259" key="14">
    <source>
        <dbReference type="PROSITE" id="PS52004"/>
    </source>
</evidence>
<dbReference type="GO" id="GO:0006633">
    <property type="term" value="P:fatty acid biosynthetic process"/>
    <property type="evidence" value="ECO:0007669"/>
    <property type="project" value="UniProtKB-UniRule"/>
</dbReference>
<dbReference type="PANTHER" id="PTHR11712:SF336">
    <property type="entry name" value="3-OXOACYL-[ACYL-CARRIER-PROTEIN] SYNTHASE, MITOCHONDRIAL"/>
    <property type="match status" value="1"/>
</dbReference>
<evidence type="ECO:0000256" key="9">
    <source>
        <dbReference type="ARBA" id="ARBA00023160"/>
    </source>
</evidence>
<comment type="function">
    <text evidence="11">Involved in the type II fatty acid elongation cycle. Catalyzes the elongation of a wide range of acyl-ACP by the addition of two carbons from malonyl-ACP to an acyl acceptor. Can efficiently catalyze the conversion of palmitoleoyl-ACP (cis-hexadec-9-enoyl-ACP) to cis-vaccenoyl-ACP (cis-octadec-11-enoyl-ACP), an essential step in the thermal regulation of fatty acid composition.</text>
</comment>
<evidence type="ECO:0000256" key="2">
    <source>
        <dbReference type="ARBA" id="ARBA00008467"/>
    </source>
</evidence>
<comment type="catalytic activity">
    <reaction evidence="11">
        <text>(9Z)-hexadecenoyl-[ACP] + malonyl-[ACP] + H(+) = 3-oxo-(11Z)-octadecenoyl-[ACP] + holo-[ACP] + CO2</text>
        <dbReference type="Rhea" id="RHEA:55040"/>
        <dbReference type="Rhea" id="RHEA-COMP:9623"/>
        <dbReference type="Rhea" id="RHEA-COMP:9685"/>
        <dbReference type="Rhea" id="RHEA-COMP:10800"/>
        <dbReference type="Rhea" id="RHEA-COMP:14074"/>
        <dbReference type="ChEBI" id="CHEBI:15378"/>
        <dbReference type="ChEBI" id="CHEBI:16526"/>
        <dbReference type="ChEBI" id="CHEBI:64479"/>
        <dbReference type="ChEBI" id="CHEBI:78449"/>
        <dbReference type="ChEBI" id="CHEBI:83989"/>
        <dbReference type="ChEBI" id="CHEBI:138538"/>
        <dbReference type="EC" id="2.3.1.179"/>
    </reaction>
</comment>
<accession>A0A662D2U8</accession>
<keyword evidence="6 11" id="KW-0808">Transferase</keyword>
<dbReference type="InterPro" id="IPR020841">
    <property type="entry name" value="PKS_Beta-ketoAc_synthase_dom"/>
</dbReference>
<evidence type="ECO:0000256" key="13">
    <source>
        <dbReference type="RuleBase" id="RU003694"/>
    </source>
</evidence>
<dbReference type="InterPro" id="IPR017568">
    <property type="entry name" value="3-oxoacyl-ACP_synth-2"/>
</dbReference>
<dbReference type="CDD" id="cd00834">
    <property type="entry name" value="KAS_I_II"/>
    <property type="match status" value="1"/>
</dbReference>
<evidence type="ECO:0000256" key="11">
    <source>
        <dbReference type="PIRNR" id="PIRNR000447"/>
    </source>
</evidence>
<dbReference type="InterPro" id="IPR014030">
    <property type="entry name" value="Ketoacyl_synth_N"/>
</dbReference>
<evidence type="ECO:0000256" key="1">
    <source>
        <dbReference type="ARBA" id="ARBA00005194"/>
    </source>
</evidence>
<dbReference type="SUPFAM" id="SSF53901">
    <property type="entry name" value="Thiolase-like"/>
    <property type="match status" value="2"/>
</dbReference>
<evidence type="ECO:0000256" key="4">
    <source>
        <dbReference type="ARBA" id="ARBA00014657"/>
    </source>
</evidence>
<name>A0A662D2U8_UNCAE</name>
<dbReference type="NCBIfam" id="NF004970">
    <property type="entry name" value="PRK06333.1"/>
    <property type="match status" value="1"/>
</dbReference>
<dbReference type="Gene3D" id="3.40.47.10">
    <property type="match status" value="1"/>
</dbReference>
<dbReference type="EMBL" id="QMPY01000166">
    <property type="protein sequence ID" value="RLE06628.1"/>
    <property type="molecule type" value="Genomic_DNA"/>
</dbReference>
<keyword evidence="5 11" id="KW-0444">Lipid biosynthesis</keyword>
<comment type="caution">
    <text evidence="15">The sequence shown here is derived from an EMBL/GenBank/DDBJ whole genome shotgun (WGS) entry which is preliminary data.</text>
</comment>
<dbReference type="PROSITE" id="PS52004">
    <property type="entry name" value="KS3_2"/>
    <property type="match status" value="1"/>
</dbReference>
<comment type="similarity">
    <text evidence="2 11 13">Belongs to the thiolase-like superfamily. Beta-ketoacyl-ACP synthases family.</text>
</comment>
<dbReference type="InterPro" id="IPR016039">
    <property type="entry name" value="Thiolase-like"/>
</dbReference>
<dbReference type="EC" id="2.3.1.179" evidence="3 11"/>
<evidence type="ECO:0000256" key="3">
    <source>
        <dbReference type="ARBA" id="ARBA00012356"/>
    </source>
</evidence>
<keyword evidence="8" id="KW-0443">Lipid metabolism</keyword>
<dbReference type="InterPro" id="IPR000794">
    <property type="entry name" value="Beta-ketoacyl_synthase"/>
</dbReference>
<comment type="catalytic activity">
    <reaction evidence="11">
        <text>a fatty acyl-[ACP] + malonyl-[ACP] + H(+) = a 3-oxoacyl-[ACP] + holo-[ACP] + CO2</text>
        <dbReference type="Rhea" id="RHEA:22836"/>
        <dbReference type="Rhea" id="RHEA-COMP:9623"/>
        <dbReference type="Rhea" id="RHEA-COMP:9685"/>
        <dbReference type="Rhea" id="RHEA-COMP:9916"/>
        <dbReference type="Rhea" id="RHEA-COMP:14125"/>
        <dbReference type="ChEBI" id="CHEBI:15378"/>
        <dbReference type="ChEBI" id="CHEBI:16526"/>
        <dbReference type="ChEBI" id="CHEBI:64479"/>
        <dbReference type="ChEBI" id="CHEBI:78449"/>
        <dbReference type="ChEBI" id="CHEBI:78776"/>
        <dbReference type="ChEBI" id="CHEBI:138651"/>
    </reaction>
</comment>